<dbReference type="PaxDb" id="2903-EOD39136"/>
<sequence length="150" mass="15902">MCVHMARLAGALILLCTDCTALAYQRQPRLLQRQPRLRQPLLTATEEPLLASADTAKQTALPPVPPLLKGRSNSAAIWRVAWPSVAIGLLRAALGQVDAWYIGRLGSSELQAISAASFFIWVVYIAGELSSVGVHALSSAAEGAGDRGEG</sequence>
<dbReference type="GeneID" id="17284408"/>
<keyword evidence="3" id="KW-1185">Reference proteome</keyword>
<feature type="signal peptide" evidence="1">
    <location>
        <begin position="1"/>
        <end position="23"/>
    </location>
</feature>
<dbReference type="HOGENOM" id="CLU_1745406_0_0_1"/>
<dbReference type="EnsemblProtists" id="EOD39136">
    <property type="protein sequence ID" value="EOD39136"/>
    <property type="gene ID" value="EMIHUDRAFT_125639"/>
</dbReference>
<name>A0A0D3KTQ1_EMIH1</name>
<feature type="chain" id="PRO_5044187878" description="Protein RFT1 homolog" evidence="1">
    <location>
        <begin position="24"/>
        <end position="150"/>
    </location>
</feature>
<organism evidence="2 3">
    <name type="scientific">Emiliania huxleyi (strain CCMP1516)</name>
    <dbReference type="NCBI Taxonomy" id="280463"/>
    <lineage>
        <taxon>Eukaryota</taxon>
        <taxon>Haptista</taxon>
        <taxon>Haptophyta</taxon>
        <taxon>Prymnesiophyceae</taxon>
        <taxon>Isochrysidales</taxon>
        <taxon>Noelaerhabdaceae</taxon>
        <taxon>Emiliania</taxon>
    </lineage>
</organism>
<proteinExistence type="predicted"/>
<evidence type="ECO:0000256" key="1">
    <source>
        <dbReference type="SAM" id="SignalP"/>
    </source>
</evidence>
<protein>
    <recommendedName>
        <fullName evidence="4">Protein RFT1 homolog</fullName>
    </recommendedName>
</protein>
<dbReference type="Proteomes" id="UP000013827">
    <property type="component" value="Unassembled WGS sequence"/>
</dbReference>
<evidence type="ECO:0000313" key="2">
    <source>
        <dbReference type="EnsemblProtists" id="EOD39136"/>
    </source>
</evidence>
<evidence type="ECO:0000313" key="3">
    <source>
        <dbReference type="Proteomes" id="UP000013827"/>
    </source>
</evidence>
<dbReference type="AlphaFoldDB" id="A0A0D3KTQ1"/>
<keyword evidence="1" id="KW-0732">Signal</keyword>
<evidence type="ECO:0008006" key="4">
    <source>
        <dbReference type="Google" id="ProtNLM"/>
    </source>
</evidence>
<dbReference type="RefSeq" id="XP_005791565.1">
    <property type="nucleotide sequence ID" value="XM_005791508.1"/>
</dbReference>
<dbReference type="KEGG" id="ehx:EMIHUDRAFT_125639"/>
<accession>A0A0D3KTQ1</accession>
<reference evidence="3" key="1">
    <citation type="journal article" date="2013" name="Nature">
        <title>Pan genome of the phytoplankton Emiliania underpins its global distribution.</title>
        <authorList>
            <person name="Read B.A."/>
            <person name="Kegel J."/>
            <person name="Klute M.J."/>
            <person name="Kuo A."/>
            <person name="Lefebvre S.C."/>
            <person name="Maumus F."/>
            <person name="Mayer C."/>
            <person name="Miller J."/>
            <person name="Monier A."/>
            <person name="Salamov A."/>
            <person name="Young J."/>
            <person name="Aguilar M."/>
            <person name="Claverie J.M."/>
            <person name="Frickenhaus S."/>
            <person name="Gonzalez K."/>
            <person name="Herman E.K."/>
            <person name="Lin Y.C."/>
            <person name="Napier J."/>
            <person name="Ogata H."/>
            <person name="Sarno A.F."/>
            <person name="Shmutz J."/>
            <person name="Schroeder D."/>
            <person name="de Vargas C."/>
            <person name="Verret F."/>
            <person name="von Dassow P."/>
            <person name="Valentin K."/>
            <person name="Van de Peer Y."/>
            <person name="Wheeler G."/>
            <person name="Dacks J.B."/>
            <person name="Delwiche C.F."/>
            <person name="Dyhrman S.T."/>
            <person name="Glockner G."/>
            <person name="John U."/>
            <person name="Richards T."/>
            <person name="Worden A.Z."/>
            <person name="Zhang X."/>
            <person name="Grigoriev I.V."/>
            <person name="Allen A.E."/>
            <person name="Bidle K."/>
            <person name="Borodovsky M."/>
            <person name="Bowler C."/>
            <person name="Brownlee C."/>
            <person name="Cock J.M."/>
            <person name="Elias M."/>
            <person name="Gladyshev V.N."/>
            <person name="Groth M."/>
            <person name="Guda C."/>
            <person name="Hadaegh A."/>
            <person name="Iglesias-Rodriguez M.D."/>
            <person name="Jenkins J."/>
            <person name="Jones B.M."/>
            <person name="Lawson T."/>
            <person name="Leese F."/>
            <person name="Lindquist E."/>
            <person name="Lobanov A."/>
            <person name="Lomsadze A."/>
            <person name="Malik S.B."/>
            <person name="Marsh M.E."/>
            <person name="Mackinder L."/>
            <person name="Mock T."/>
            <person name="Mueller-Roeber B."/>
            <person name="Pagarete A."/>
            <person name="Parker M."/>
            <person name="Probert I."/>
            <person name="Quesneville H."/>
            <person name="Raines C."/>
            <person name="Rensing S.A."/>
            <person name="Riano-Pachon D.M."/>
            <person name="Richier S."/>
            <person name="Rokitta S."/>
            <person name="Shiraiwa Y."/>
            <person name="Soanes D.M."/>
            <person name="van der Giezen M."/>
            <person name="Wahlund T.M."/>
            <person name="Williams B."/>
            <person name="Wilson W."/>
            <person name="Wolfe G."/>
            <person name="Wurch L.L."/>
        </authorList>
    </citation>
    <scope>NUCLEOTIDE SEQUENCE</scope>
</reference>
<reference evidence="2" key="2">
    <citation type="submission" date="2024-10" db="UniProtKB">
        <authorList>
            <consortium name="EnsemblProtists"/>
        </authorList>
    </citation>
    <scope>IDENTIFICATION</scope>
</reference>